<evidence type="ECO:0000256" key="7">
    <source>
        <dbReference type="ARBA" id="ARBA00023077"/>
    </source>
</evidence>
<feature type="signal peptide" evidence="12">
    <location>
        <begin position="1"/>
        <end position="26"/>
    </location>
</feature>
<dbReference type="PANTHER" id="PTHR30069:SF42">
    <property type="entry name" value="FERRIC AEROBACTIN RECEPTOR"/>
    <property type="match status" value="1"/>
</dbReference>
<name>A0A161Z746_PSEFL</name>
<dbReference type="Pfam" id="PF00593">
    <property type="entry name" value="TonB_dep_Rec_b-barrel"/>
    <property type="match status" value="1"/>
</dbReference>
<comment type="subcellular location">
    <subcellularLocation>
        <location evidence="1 10">Cell outer membrane</location>
        <topology evidence="1 10">Multi-pass membrane protein</topology>
    </subcellularLocation>
</comment>
<sequence length="787" mass="86056">MTHQTFSLFRLSALALALSCAVPALADSATDTYHFELGSQPLDTALTALATQTGLSIGVDAALLRGKTAPSLKGDYSTEQALNSLLRDSGLQWRFSGKNSVTLQPAPAPLELGSGSLSLSDTVVSATRSEASIASIPGTVQLIQAKEIAQQSAAGRKVADILGTLVPGLAPSSGTMSNYGQTIRGRNVLVLIDGVSQNASRDVSRQLNSIAPSSIERIEVVSGASSLYGAGASGGIINVITKRNEGQSLAMSSRVGLSTADNLNRKGFAYEVFQSVTGRQNAFDWYVSADLLQRNDQFDGNGNRIAQEAFQGSNMDTESHDLHAKFGFDLDDDRRLSLSLQEYEDKQDTGYVAGSRNGESVAIKGLQLSDQPFTHNQAVNFNYSDRDLFGQHLMVESYWRKQQARFFPYNWGANAGVVASESEAEVYGLRTAVESTLPSIGSATGNLVWGADFENEQISQQGDRYRVDGLAYTPTGQRYAFGPDIETNTTALFAQSSWDIGDWTLRGGARHEWIHSDVADSIAFGGIWQAGVTEVLPGGTLKYEDTLYNLGAVYHISSEQDVFVNFSQGFSLPDVQRFLRDVRGSYNIQDLNAQAIKVDSYELGWRGDWESLQANVTLFENRSDVTQYYDSVTRAQRLIDQKERVRGVETSLTYHLDQAWSLGGTYAWTKGETRQNGEWLDLPATRISPAKTTAFVAYEQEDYNLRLQAMRLDSYDAGFKDGNGRKIEGYTTVDLLAGVELPVGKLDMGVYNLSDRNYETLYMQANAAAPYPHAEGRRLAVSYSVDW</sequence>
<dbReference type="Gene3D" id="3.55.50.30">
    <property type="match status" value="1"/>
</dbReference>
<keyword evidence="8 10" id="KW-0472">Membrane</keyword>
<evidence type="ECO:0000256" key="10">
    <source>
        <dbReference type="PROSITE-ProRule" id="PRU01360"/>
    </source>
</evidence>
<dbReference type="CDD" id="cd01347">
    <property type="entry name" value="ligand_gated_channel"/>
    <property type="match status" value="1"/>
</dbReference>
<evidence type="ECO:0000256" key="4">
    <source>
        <dbReference type="ARBA" id="ARBA00022496"/>
    </source>
</evidence>
<evidence type="ECO:0000256" key="1">
    <source>
        <dbReference type="ARBA" id="ARBA00004571"/>
    </source>
</evidence>
<dbReference type="AlphaFoldDB" id="A0A161Z746"/>
<dbReference type="Pfam" id="PF07660">
    <property type="entry name" value="STN"/>
    <property type="match status" value="1"/>
</dbReference>
<keyword evidence="4" id="KW-0410">Iron transport</keyword>
<evidence type="ECO:0000256" key="5">
    <source>
        <dbReference type="ARBA" id="ARBA00022692"/>
    </source>
</evidence>
<keyword evidence="2 10" id="KW-0813">Transport</keyword>
<evidence type="ECO:0000256" key="6">
    <source>
        <dbReference type="ARBA" id="ARBA00023004"/>
    </source>
</evidence>
<accession>A0A161Z746</accession>
<reference evidence="15" key="1">
    <citation type="submission" date="2016-03" db="EMBL/GenBank/DDBJ databases">
        <authorList>
            <person name="Ray J."/>
            <person name="Price M."/>
            <person name="Deutschbauer A."/>
        </authorList>
    </citation>
    <scope>NUCLEOTIDE SEQUENCE [LARGE SCALE GENOMIC DNA]</scope>
    <source>
        <strain evidence="15">FW300-N1B4</strain>
    </source>
</reference>
<protein>
    <recommendedName>
        <fullName evidence="13">Secretin/TonB short N-terminal domain-containing protein</fullName>
    </recommendedName>
</protein>
<evidence type="ECO:0000256" key="9">
    <source>
        <dbReference type="ARBA" id="ARBA00023237"/>
    </source>
</evidence>
<comment type="similarity">
    <text evidence="10 11">Belongs to the TonB-dependent receptor family.</text>
</comment>
<gene>
    <name evidence="14" type="ORF">A1D17_25925</name>
</gene>
<dbReference type="Pfam" id="PF07715">
    <property type="entry name" value="Plug"/>
    <property type="match status" value="1"/>
</dbReference>
<keyword evidence="3 10" id="KW-1134">Transmembrane beta strand</keyword>
<keyword evidence="9 10" id="KW-0998">Cell outer membrane</keyword>
<dbReference type="EMBL" id="LUKJ01000003">
    <property type="protein sequence ID" value="KZN19427.1"/>
    <property type="molecule type" value="Genomic_DNA"/>
</dbReference>
<dbReference type="InterPro" id="IPR036942">
    <property type="entry name" value="Beta-barrel_TonB_sf"/>
</dbReference>
<comment type="caution">
    <text evidence="14">The sequence shown here is derived from an EMBL/GenBank/DDBJ whole genome shotgun (WGS) entry which is preliminary data.</text>
</comment>
<dbReference type="Gene3D" id="2.170.130.10">
    <property type="entry name" value="TonB-dependent receptor, plug domain"/>
    <property type="match status" value="1"/>
</dbReference>
<dbReference type="InterPro" id="IPR037066">
    <property type="entry name" value="Plug_dom_sf"/>
</dbReference>
<keyword evidence="5 10" id="KW-0812">Transmembrane</keyword>
<dbReference type="InterPro" id="IPR012910">
    <property type="entry name" value="Plug_dom"/>
</dbReference>
<dbReference type="InterPro" id="IPR000531">
    <property type="entry name" value="Beta-barrel_TonB"/>
</dbReference>
<dbReference type="OrthoDB" id="8670144at2"/>
<dbReference type="InterPro" id="IPR039426">
    <property type="entry name" value="TonB-dep_rcpt-like"/>
</dbReference>
<dbReference type="GO" id="GO:0015344">
    <property type="term" value="F:siderophore uptake transmembrane transporter activity"/>
    <property type="evidence" value="ECO:0007669"/>
    <property type="project" value="TreeGrafter"/>
</dbReference>
<evidence type="ECO:0000256" key="8">
    <source>
        <dbReference type="ARBA" id="ARBA00023136"/>
    </source>
</evidence>
<organism evidence="14 15">
    <name type="scientific">Pseudomonas fluorescens</name>
    <dbReference type="NCBI Taxonomy" id="294"/>
    <lineage>
        <taxon>Bacteria</taxon>
        <taxon>Pseudomonadati</taxon>
        <taxon>Pseudomonadota</taxon>
        <taxon>Gammaproteobacteria</taxon>
        <taxon>Pseudomonadales</taxon>
        <taxon>Pseudomonadaceae</taxon>
        <taxon>Pseudomonas</taxon>
    </lineage>
</organism>
<keyword evidence="12" id="KW-0732">Signal</keyword>
<dbReference type="RefSeq" id="WP_063343255.1">
    <property type="nucleotide sequence ID" value="NZ_LUKJ01000003.1"/>
</dbReference>
<dbReference type="InterPro" id="IPR011662">
    <property type="entry name" value="Secretin/TonB_short_N"/>
</dbReference>
<dbReference type="GO" id="GO:0044718">
    <property type="term" value="P:siderophore transmembrane transport"/>
    <property type="evidence" value="ECO:0007669"/>
    <property type="project" value="TreeGrafter"/>
</dbReference>
<feature type="domain" description="Secretin/TonB short N-terminal" evidence="13">
    <location>
        <begin position="55"/>
        <end position="106"/>
    </location>
</feature>
<keyword evidence="6" id="KW-0408">Iron</keyword>
<evidence type="ECO:0000256" key="2">
    <source>
        <dbReference type="ARBA" id="ARBA00022448"/>
    </source>
</evidence>
<dbReference type="SMART" id="SM00965">
    <property type="entry name" value="STN"/>
    <property type="match status" value="1"/>
</dbReference>
<dbReference type="PANTHER" id="PTHR30069">
    <property type="entry name" value="TONB-DEPENDENT OUTER MEMBRANE RECEPTOR"/>
    <property type="match status" value="1"/>
</dbReference>
<dbReference type="GO" id="GO:0009279">
    <property type="term" value="C:cell outer membrane"/>
    <property type="evidence" value="ECO:0007669"/>
    <property type="project" value="UniProtKB-SubCell"/>
</dbReference>
<evidence type="ECO:0000313" key="15">
    <source>
        <dbReference type="Proteomes" id="UP000076489"/>
    </source>
</evidence>
<evidence type="ECO:0000259" key="13">
    <source>
        <dbReference type="SMART" id="SM00965"/>
    </source>
</evidence>
<feature type="chain" id="PRO_5007830210" description="Secretin/TonB short N-terminal domain-containing protein" evidence="12">
    <location>
        <begin position="27"/>
        <end position="787"/>
    </location>
</feature>
<dbReference type="PROSITE" id="PS52016">
    <property type="entry name" value="TONB_DEPENDENT_REC_3"/>
    <property type="match status" value="1"/>
</dbReference>
<proteinExistence type="inferred from homology"/>
<dbReference type="Proteomes" id="UP000076489">
    <property type="component" value="Unassembled WGS sequence"/>
</dbReference>
<dbReference type="Gene3D" id="2.40.170.20">
    <property type="entry name" value="TonB-dependent receptor, beta-barrel domain"/>
    <property type="match status" value="1"/>
</dbReference>
<reference evidence="14 15" key="2">
    <citation type="journal article" date="2018" name="Nature">
        <title>Mutant phenotypes for thousands of bacterial genes of unknown function.</title>
        <authorList>
            <person name="Price M.N."/>
            <person name="Wetmore K.M."/>
            <person name="Waters R.J."/>
            <person name="Callaghan M."/>
            <person name="Ray J."/>
            <person name="Liu H."/>
            <person name="Kuehl J.V."/>
            <person name="Melnyk R.A."/>
            <person name="Lamson J.S."/>
            <person name="Suh Y."/>
            <person name="Carlson H.K."/>
            <person name="Esquivel Z."/>
            <person name="Sadeeshkumar H."/>
            <person name="Chakraborty R."/>
            <person name="Zane G.M."/>
            <person name="Rubin B.E."/>
            <person name="Wall J.D."/>
            <person name="Visel A."/>
            <person name="Bristow J."/>
            <person name="Blow M.J."/>
            <person name="Arkin A.P."/>
            <person name="Deutschbauer A.M."/>
        </authorList>
    </citation>
    <scope>NUCLEOTIDE SEQUENCE [LARGE SCALE GENOMIC DNA]</scope>
    <source>
        <strain evidence="14 15">FW300-N1B4</strain>
    </source>
</reference>
<keyword evidence="4" id="KW-0406">Ion transport</keyword>
<evidence type="ECO:0000256" key="12">
    <source>
        <dbReference type="SAM" id="SignalP"/>
    </source>
</evidence>
<evidence type="ECO:0000256" key="3">
    <source>
        <dbReference type="ARBA" id="ARBA00022452"/>
    </source>
</evidence>
<evidence type="ECO:0000313" key="14">
    <source>
        <dbReference type="EMBL" id="KZN19427.1"/>
    </source>
</evidence>
<keyword evidence="7 11" id="KW-0798">TonB box</keyword>
<evidence type="ECO:0000256" key="11">
    <source>
        <dbReference type="RuleBase" id="RU003357"/>
    </source>
</evidence>
<dbReference type="SUPFAM" id="SSF56935">
    <property type="entry name" value="Porins"/>
    <property type="match status" value="1"/>
</dbReference>